<dbReference type="Pfam" id="PF02621">
    <property type="entry name" value="VitK2_biosynth"/>
    <property type="match status" value="1"/>
</dbReference>
<accession>A0A0Q3QU94</accession>
<reference evidence="4 5" key="1">
    <citation type="submission" date="2015-09" db="EMBL/GenBank/DDBJ databases">
        <title>Genome sequencing project for genomic taxonomy and phylogenomics of Bacillus-like bacteria.</title>
        <authorList>
            <person name="Liu B."/>
            <person name="Wang J."/>
            <person name="Zhu Y."/>
            <person name="Liu G."/>
            <person name="Chen Q."/>
            <person name="Chen Z."/>
            <person name="Lan J."/>
            <person name="Che J."/>
            <person name="Ge C."/>
            <person name="Shi H."/>
            <person name="Pan Z."/>
            <person name="Liu X."/>
        </authorList>
    </citation>
    <scope>NUCLEOTIDE SEQUENCE [LARGE SCALE GENOMIC DNA]</scope>
    <source>
        <strain evidence="4 5">FJAT-18043</strain>
    </source>
</reference>
<proteinExistence type="predicted"/>
<evidence type="ECO:0000313" key="5">
    <source>
        <dbReference type="Proteomes" id="UP000050996"/>
    </source>
</evidence>
<comment type="pathway">
    <text evidence="1">Quinol/quinone metabolism; menaquinone biosynthesis.</text>
</comment>
<gene>
    <name evidence="4" type="ORF">AN957_23040</name>
</gene>
<evidence type="ECO:0000256" key="1">
    <source>
        <dbReference type="ARBA" id="ARBA00004863"/>
    </source>
</evidence>
<dbReference type="InterPro" id="IPR027024">
    <property type="entry name" value="UCP027386_ABC_sbc_TM0202"/>
</dbReference>
<dbReference type="InterPro" id="IPR003773">
    <property type="entry name" value="Menaquinone_biosynth"/>
</dbReference>
<keyword evidence="5" id="KW-1185">Reference proteome</keyword>
<keyword evidence="2" id="KW-0474">Menaquinone biosynthesis</keyword>
<dbReference type="EMBL" id="LJIX01000006">
    <property type="protein sequence ID" value="KQL21160.1"/>
    <property type="molecule type" value="Genomic_DNA"/>
</dbReference>
<dbReference type="Gene3D" id="3.40.190.10">
    <property type="entry name" value="Periplasmic binding protein-like II"/>
    <property type="match status" value="2"/>
</dbReference>
<comment type="caution">
    <text evidence="4">The sequence shown here is derived from an EMBL/GenBank/DDBJ whole genome shotgun (WGS) entry which is preliminary data.</text>
</comment>
<dbReference type="PROSITE" id="PS51257">
    <property type="entry name" value="PROKAR_LIPOPROTEIN"/>
    <property type="match status" value="1"/>
</dbReference>
<dbReference type="GO" id="GO:0016829">
    <property type="term" value="F:lyase activity"/>
    <property type="evidence" value="ECO:0007669"/>
    <property type="project" value="UniProtKB-KW"/>
</dbReference>
<evidence type="ECO:0008006" key="6">
    <source>
        <dbReference type="Google" id="ProtNLM"/>
    </source>
</evidence>
<evidence type="ECO:0000313" key="4">
    <source>
        <dbReference type="EMBL" id="KQL21160.1"/>
    </source>
</evidence>
<dbReference type="UniPathway" id="UPA00079"/>
<dbReference type="GO" id="GO:0009234">
    <property type="term" value="P:menaquinone biosynthetic process"/>
    <property type="evidence" value="ECO:0007669"/>
    <property type="project" value="UniProtKB-UniPathway"/>
</dbReference>
<dbReference type="PANTHER" id="PTHR30024">
    <property type="entry name" value="ALIPHATIC SULFONATES-BINDING PROTEIN-RELATED"/>
    <property type="match status" value="1"/>
</dbReference>
<name>A0A0Q3QU94_9BACI</name>
<dbReference type="PANTHER" id="PTHR30024:SF46">
    <property type="entry name" value="ABC TRANSPORTER, SUBSTRATE-BINDING LIPOPROTEIN"/>
    <property type="match status" value="1"/>
</dbReference>
<dbReference type="STRING" id="1637975.AN957_23040"/>
<dbReference type="Proteomes" id="UP000050996">
    <property type="component" value="Unassembled WGS sequence"/>
</dbReference>
<organism evidence="4 5">
    <name type="scientific">Cytobacillus solani</name>
    <dbReference type="NCBI Taxonomy" id="1637975"/>
    <lineage>
        <taxon>Bacteria</taxon>
        <taxon>Bacillati</taxon>
        <taxon>Bacillota</taxon>
        <taxon>Bacilli</taxon>
        <taxon>Bacillales</taxon>
        <taxon>Bacillaceae</taxon>
        <taxon>Cytobacillus</taxon>
    </lineage>
</organism>
<dbReference type="AlphaFoldDB" id="A0A0Q3QU94"/>
<dbReference type="PATRIC" id="fig|1637975.4.peg.4608"/>
<protein>
    <recommendedName>
        <fullName evidence="6">ABC transporter substrate-binding protein</fullName>
    </recommendedName>
</protein>
<dbReference type="PIRSF" id="PIRSF027386">
    <property type="entry name" value="UCP027386_ABC_sbc_TM0202"/>
    <property type="match status" value="1"/>
</dbReference>
<sequence>MEKLYKNNIHYLLVFFLIITVFLTGCSQSTEKESAAPANEEPGKQEDAAEKLSELTIQAPLGISIAAPIYKVVDDNHLQEYTNQLNYMPWKNPDELRARISANQADISAVPTYVGANLYNRGMDLKLMNVLIWGILYVVGPNGEQVSWEQLEGQTIHVPFKGDMPDLVFQYLLNKNGIDPTKDIKIEYVSSPQEIVQLMIADKAKYAVVPEHVATLSVVKGKQEGKNLAKIMNLQEEWKKATGRDSFIPQAGILVSNSLIEEQPELVEEIQNQFEQSVQFINENPSEAAAIINKMNEDVPKPIIEQVIPSLNLQFVSAKDAKDDLEFFFNELSTLSPEIIGGKLPDAGFYYEK</sequence>
<dbReference type="RefSeq" id="WP_056686236.1">
    <property type="nucleotide sequence ID" value="NZ_LJIX01000006.1"/>
</dbReference>
<evidence type="ECO:0000256" key="2">
    <source>
        <dbReference type="ARBA" id="ARBA00022428"/>
    </source>
</evidence>
<evidence type="ECO:0000256" key="3">
    <source>
        <dbReference type="ARBA" id="ARBA00023239"/>
    </source>
</evidence>
<keyword evidence="3" id="KW-0456">Lyase</keyword>
<dbReference type="SUPFAM" id="SSF53850">
    <property type="entry name" value="Periplasmic binding protein-like II"/>
    <property type="match status" value="1"/>
</dbReference>